<dbReference type="OrthoDB" id="10257972at2759"/>
<accession>A0A0B2V7R5</accession>
<dbReference type="GO" id="GO:0005737">
    <property type="term" value="C:cytoplasm"/>
    <property type="evidence" value="ECO:0007669"/>
    <property type="project" value="TreeGrafter"/>
</dbReference>
<dbReference type="GO" id="GO:0004719">
    <property type="term" value="F:protein-L-isoaspartate (D-aspartate) O-methyltransferase activity"/>
    <property type="evidence" value="ECO:0007669"/>
    <property type="project" value="InterPro"/>
</dbReference>
<dbReference type="AlphaFoldDB" id="A0A0B2V7R5"/>
<feature type="non-terminal residue" evidence="3">
    <location>
        <position position="1"/>
    </location>
</feature>
<feature type="compositionally biased region" description="Polar residues" evidence="2">
    <location>
        <begin position="671"/>
        <end position="686"/>
    </location>
</feature>
<dbReference type="Pfam" id="PF01135">
    <property type="entry name" value="PCMT"/>
    <property type="match status" value="1"/>
</dbReference>
<proteinExistence type="inferred from homology"/>
<evidence type="ECO:0000313" key="4">
    <source>
        <dbReference type="Proteomes" id="UP000031036"/>
    </source>
</evidence>
<dbReference type="PANTHER" id="PTHR11579">
    <property type="entry name" value="PROTEIN-L-ISOASPARTATE O-METHYLTRANSFERASE"/>
    <property type="match status" value="1"/>
</dbReference>
<feature type="compositionally biased region" description="Basic and acidic residues" evidence="2">
    <location>
        <begin position="571"/>
        <end position="585"/>
    </location>
</feature>
<reference evidence="3 4" key="1">
    <citation type="submission" date="2014-11" db="EMBL/GenBank/DDBJ databases">
        <title>Genetic blueprint of the zoonotic pathogen Toxocara canis.</title>
        <authorList>
            <person name="Zhu X.-Q."/>
            <person name="Korhonen P.K."/>
            <person name="Cai H."/>
            <person name="Young N.D."/>
            <person name="Nejsum P."/>
            <person name="von Samson-Himmelstjerna G."/>
            <person name="Boag P.R."/>
            <person name="Tan P."/>
            <person name="Li Q."/>
            <person name="Min J."/>
            <person name="Yang Y."/>
            <person name="Wang X."/>
            <person name="Fang X."/>
            <person name="Hall R.S."/>
            <person name="Hofmann A."/>
            <person name="Sternberg P.W."/>
            <person name="Jex A.R."/>
            <person name="Gasser R.B."/>
        </authorList>
    </citation>
    <scope>NUCLEOTIDE SEQUENCE [LARGE SCALE GENOMIC DNA]</scope>
    <source>
        <strain evidence="3">PN_DK_2014</strain>
    </source>
</reference>
<feature type="region of interest" description="Disordered" evidence="2">
    <location>
        <begin position="565"/>
        <end position="585"/>
    </location>
</feature>
<sequence length="773" mass="86249">EVLFQKSCARSRKRSISKIPSKRLFHNFGALNYQLTSTFPVLRNHIGMGLAASTGRNNYELVDKLKESGLIHSEDVERVLRLVDRGRFFPSEARHMAYRDIAWKSEHGSPGRLHISAPCIYANVLENLCLSKGNSFLNVGSGTGYLNTLVGFLIGSSGVNHGIEIHENIVAYARERVDEWIRSSETQCFDWAIPEFTCGNGLNLSPNHDGKYDRVYCGAAVPMSRRNVLLDLIKVGGILVMPYQDQLEQIRRVRDDTFHVKMITSVSFSDFIMPSEEEIRSEMWSFAPAFSVPSLQHTAALTIRKSVRAAMAPSYTIRFRKYAGANDYAAEQYEPAVLLVHGPTLREQEGRARRRMPLLPFYATPILNRVREMVRRRSENVPSPEFLPPAENGLDAEDLGRPVQEEDEEEAGSGGVEEPNGVRFINRELNGDERTITVRTRPVENPEGQDESVVANAGEEAFVNEEENVELRTRPVENPEGQDESVVANGGEEVFMKEEDVELRTRPVENPEGQDESVVANGGEEVFMKEEDVELRSDEGEHMRSDALEIAIEQASDVDQVVASTTLGKRSRNESENETTEAKRHIGELQTASVVQLFGKAMSDEEISTKQHSSSVQDEEDANTVEQTNEMAGAVEGNEPKAIDEDNNVGTNVSDVSERNSSVDEEELNMSRESGSTQGSSQNTMPQEVDFDDSDNSNGSAASSGGSVSGSVMDFAEEHIQFEMMTNDAEDELREREQNHQTEDIEQFSAEFERRVASLPLSKALIEYVKHLP</sequence>
<dbReference type="GO" id="GO:0032259">
    <property type="term" value="P:methylation"/>
    <property type="evidence" value="ECO:0007669"/>
    <property type="project" value="UniProtKB-KW"/>
</dbReference>
<dbReference type="Gene3D" id="3.40.50.150">
    <property type="entry name" value="Vaccinia Virus protein VP39"/>
    <property type="match status" value="1"/>
</dbReference>
<comment type="similarity">
    <text evidence="1">Belongs to the methyltransferase superfamily. L-isoaspartyl/D-aspartyl protein methyltransferase family.</text>
</comment>
<organism evidence="3 4">
    <name type="scientific">Toxocara canis</name>
    <name type="common">Canine roundworm</name>
    <dbReference type="NCBI Taxonomy" id="6265"/>
    <lineage>
        <taxon>Eukaryota</taxon>
        <taxon>Metazoa</taxon>
        <taxon>Ecdysozoa</taxon>
        <taxon>Nematoda</taxon>
        <taxon>Chromadorea</taxon>
        <taxon>Rhabditida</taxon>
        <taxon>Spirurina</taxon>
        <taxon>Ascaridomorpha</taxon>
        <taxon>Ascaridoidea</taxon>
        <taxon>Toxocaridae</taxon>
        <taxon>Toxocara</taxon>
    </lineage>
</organism>
<dbReference type="CDD" id="cd02440">
    <property type="entry name" value="AdoMet_MTases"/>
    <property type="match status" value="1"/>
</dbReference>
<feature type="compositionally biased region" description="Low complexity" evidence="2">
    <location>
        <begin position="696"/>
        <end position="710"/>
    </location>
</feature>
<keyword evidence="3" id="KW-0808">Transferase</keyword>
<gene>
    <name evidence="3" type="primary">PCMTD2</name>
    <name evidence="3" type="ORF">Tcan_18331</name>
</gene>
<dbReference type="InterPro" id="IPR029063">
    <property type="entry name" value="SAM-dependent_MTases_sf"/>
</dbReference>
<protein>
    <submittedName>
        <fullName evidence="3">Protein-L-isoaspartate O-methyltransferase domain-containing protein 2</fullName>
    </submittedName>
</protein>
<keyword evidence="4" id="KW-1185">Reference proteome</keyword>
<feature type="region of interest" description="Disordered" evidence="2">
    <location>
        <begin position="604"/>
        <end position="710"/>
    </location>
</feature>
<comment type="caution">
    <text evidence="3">The sequence shown here is derived from an EMBL/GenBank/DDBJ whole genome shotgun (WGS) entry which is preliminary data.</text>
</comment>
<dbReference type="EMBL" id="JPKZ01002272">
    <property type="protein sequence ID" value="KHN77507.1"/>
    <property type="molecule type" value="Genomic_DNA"/>
</dbReference>
<dbReference type="STRING" id="6265.A0A0B2V7R5"/>
<evidence type="ECO:0000256" key="2">
    <source>
        <dbReference type="SAM" id="MobiDB-lite"/>
    </source>
</evidence>
<evidence type="ECO:0000313" key="3">
    <source>
        <dbReference type="EMBL" id="KHN77507.1"/>
    </source>
</evidence>
<evidence type="ECO:0000256" key="1">
    <source>
        <dbReference type="ARBA" id="ARBA00005369"/>
    </source>
</evidence>
<dbReference type="Proteomes" id="UP000031036">
    <property type="component" value="Unassembled WGS sequence"/>
</dbReference>
<name>A0A0B2V7R5_TOXCA</name>
<dbReference type="InterPro" id="IPR000682">
    <property type="entry name" value="PCMT"/>
</dbReference>
<dbReference type="PANTHER" id="PTHR11579:SF9">
    <property type="entry name" value="PROTEIN-L-ISOASPARTATE O-METHYLTRANSFERASE"/>
    <property type="match status" value="1"/>
</dbReference>
<keyword evidence="3" id="KW-0489">Methyltransferase</keyword>
<dbReference type="SUPFAM" id="SSF53335">
    <property type="entry name" value="S-adenosyl-L-methionine-dependent methyltransferases"/>
    <property type="match status" value="1"/>
</dbReference>